<dbReference type="GO" id="GO:0008999">
    <property type="term" value="F:protein-N-terminal-alanine acetyltransferase activity"/>
    <property type="evidence" value="ECO:0007669"/>
    <property type="project" value="TreeGrafter"/>
</dbReference>
<dbReference type="Proteomes" id="UP000239187">
    <property type="component" value="Chromosome"/>
</dbReference>
<keyword evidence="2" id="KW-0808">Transferase</keyword>
<dbReference type="Gene3D" id="3.40.630.30">
    <property type="match status" value="1"/>
</dbReference>
<protein>
    <submittedName>
        <fullName evidence="2">N-acetyltransferase</fullName>
    </submittedName>
</protein>
<dbReference type="PANTHER" id="PTHR43441">
    <property type="entry name" value="RIBOSOMAL-PROTEIN-SERINE ACETYLTRANSFERASE"/>
    <property type="match status" value="1"/>
</dbReference>
<accession>A0A2L0UJ94</accession>
<dbReference type="GO" id="GO:1990189">
    <property type="term" value="F:protein N-terminal-serine acetyltransferase activity"/>
    <property type="evidence" value="ECO:0007669"/>
    <property type="project" value="TreeGrafter"/>
</dbReference>
<organism evidence="2 3">
    <name type="scientific">Arthrobacter agilis</name>
    <dbReference type="NCBI Taxonomy" id="37921"/>
    <lineage>
        <taxon>Bacteria</taxon>
        <taxon>Bacillati</taxon>
        <taxon>Actinomycetota</taxon>
        <taxon>Actinomycetes</taxon>
        <taxon>Micrococcales</taxon>
        <taxon>Micrococcaceae</taxon>
        <taxon>Arthrobacter</taxon>
    </lineage>
</organism>
<evidence type="ECO:0000313" key="3">
    <source>
        <dbReference type="Proteomes" id="UP000239187"/>
    </source>
</evidence>
<dbReference type="AlphaFoldDB" id="A0A2L0UJ94"/>
<dbReference type="EMBL" id="CP024915">
    <property type="protein sequence ID" value="AUZ89299.1"/>
    <property type="molecule type" value="Genomic_DNA"/>
</dbReference>
<feature type="domain" description="N-acetyltransferase" evidence="1">
    <location>
        <begin position="23"/>
        <end position="170"/>
    </location>
</feature>
<sequence>MVDATDPLVQVWPLFGLEIATPRLVLTPVRDEHLPGLVDAVLAGIHDPAEMPFSVPWTDAPRDVLITETAKHQWRLRAGVSAGEWTVNFAVLHEGRVIGVQDLAARSFPLLRRVETGSWLTRAAHGRGFGTEMRAAVLQFAFDHLGATSAVSGAVAWNAASLGVSRRLGYVPNGTALAEARRGEVQVLQNLLLAREDFVRPDWVAEVRGLQAALTLLIPGSLRGAAG</sequence>
<evidence type="ECO:0000313" key="2">
    <source>
        <dbReference type="EMBL" id="AUZ89299.1"/>
    </source>
</evidence>
<dbReference type="InterPro" id="IPR000182">
    <property type="entry name" value="GNAT_dom"/>
</dbReference>
<evidence type="ECO:0000259" key="1">
    <source>
        <dbReference type="Pfam" id="PF13302"/>
    </source>
</evidence>
<name>A0A2L0UJ94_9MICC</name>
<proteinExistence type="predicted"/>
<gene>
    <name evidence="2" type="ORF">CVO76_07150</name>
</gene>
<reference evidence="2 3" key="1">
    <citation type="submission" date="2017-11" db="EMBL/GenBank/DDBJ databases">
        <title>Draft genome of Arthrobacter agilis strain UMCV2, a plant growth-promoting rhizobacterium and biocontrol capacity of phytopathogenic fungi.</title>
        <authorList>
            <person name="Martinez-Camara R."/>
            <person name="Santoyo G."/>
            <person name="Moreno-Hagelsieb G."/>
            <person name="Valencia-Cantero E."/>
        </authorList>
    </citation>
    <scope>NUCLEOTIDE SEQUENCE [LARGE SCALE GENOMIC DNA]</scope>
    <source>
        <strain evidence="2 3">UMCV2</strain>
    </source>
</reference>
<dbReference type="SUPFAM" id="SSF55729">
    <property type="entry name" value="Acyl-CoA N-acyltransferases (Nat)"/>
    <property type="match status" value="1"/>
</dbReference>
<dbReference type="InterPro" id="IPR051908">
    <property type="entry name" value="Ribosomal_N-acetyltransferase"/>
</dbReference>
<dbReference type="InterPro" id="IPR016181">
    <property type="entry name" value="Acyl_CoA_acyltransferase"/>
</dbReference>
<dbReference type="PANTHER" id="PTHR43441:SF11">
    <property type="entry name" value="RIBOSOMAL-PROTEIN-SERINE ACETYLTRANSFERASE"/>
    <property type="match status" value="1"/>
</dbReference>
<dbReference type="Pfam" id="PF13302">
    <property type="entry name" value="Acetyltransf_3"/>
    <property type="match status" value="1"/>
</dbReference>
<dbReference type="GO" id="GO:0005737">
    <property type="term" value="C:cytoplasm"/>
    <property type="evidence" value="ECO:0007669"/>
    <property type="project" value="TreeGrafter"/>
</dbReference>